<proteinExistence type="predicted"/>
<accession>A0ACD5Y9T6</accession>
<keyword evidence="2" id="KW-1185">Reference proteome</keyword>
<dbReference type="Proteomes" id="UP001732700">
    <property type="component" value="Chromosome 5D"/>
</dbReference>
<dbReference type="EnsemblPlants" id="AVESA.00010b.r2.5DG0936600.1">
    <property type="protein sequence ID" value="AVESA.00010b.r2.5DG0936600.1.CDS.1"/>
    <property type="gene ID" value="AVESA.00010b.r2.5DG0936600"/>
</dbReference>
<organism evidence="1 2">
    <name type="scientific">Avena sativa</name>
    <name type="common">Oat</name>
    <dbReference type="NCBI Taxonomy" id="4498"/>
    <lineage>
        <taxon>Eukaryota</taxon>
        <taxon>Viridiplantae</taxon>
        <taxon>Streptophyta</taxon>
        <taxon>Embryophyta</taxon>
        <taxon>Tracheophyta</taxon>
        <taxon>Spermatophyta</taxon>
        <taxon>Magnoliopsida</taxon>
        <taxon>Liliopsida</taxon>
        <taxon>Poales</taxon>
        <taxon>Poaceae</taxon>
        <taxon>BOP clade</taxon>
        <taxon>Pooideae</taxon>
        <taxon>Poodae</taxon>
        <taxon>Poeae</taxon>
        <taxon>Poeae Chloroplast Group 1 (Aveneae type)</taxon>
        <taxon>Aveninae</taxon>
        <taxon>Avena</taxon>
    </lineage>
</organism>
<reference evidence="1" key="2">
    <citation type="submission" date="2025-09" db="UniProtKB">
        <authorList>
            <consortium name="EnsemblPlants"/>
        </authorList>
    </citation>
    <scope>IDENTIFICATION</scope>
</reference>
<evidence type="ECO:0000313" key="2">
    <source>
        <dbReference type="Proteomes" id="UP001732700"/>
    </source>
</evidence>
<name>A0ACD5Y9T6_AVESA</name>
<reference evidence="1" key="1">
    <citation type="submission" date="2021-05" db="EMBL/GenBank/DDBJ databases">
        <authorList>
            <person name="Scholz U."/>
            <person name="Mascher M."/>
            <person name="Fiebig A."/>
        </authorList>
    </citation>
    <scope>NUCLEOTIDE SEQUENCE [LARGE SCALE GENOMIC DNA]</scope>
</reference>
<sequence length="229" mass="25877">MKERMMMLMMIWRIWHVRNEITHDKKAPPIEASQCFLCSYLNSILATNQDPMANHAKGKTPIEDGDMEPKRRWKPQVGVPQVGIETKWTKPPTGWVKLNIDGSWKEGERKGGTGMILRDAGGGIIFAACRHLLSCENPLEEELLACREGLALVLEYSDQSIIVESDCLEMVNMINDSSSNCSMTVVLVNNIKRLCKAGRVCRVRHIKRELNKMSHSLAKWGSQSQISKV</sequence>
<evidence type="ECO:0000313" key="1">
    <source>
        <dbReference type="EnsemblPlants" id="AVESA.00010b.r2.5DG0936600.1.CDS.1"/>
    </source>
</evidence>
<protein>
    <submittedName>
        <fullName evidence="1">Uncharacterized protein</fullName>
    </submittedName>
</protein>